<proteinExistence type="predicted"/>
<feature type="compositionally biased region" description="Basic and acidic residues" evidence="1">
    <location>
        <begin position="453"/>
        <end position="464"/>
    </location>
</feature>
<protein>
    <submittedName>
        <fullName evidence="2">Uncharacterized protein</fullName>
    </submittedName>
</protein>
<feature type="compositionally biased region" description="Polar residues" evidence="1">
    <location>
        <begin position="443"/>
        <end position="452"/>
    </location>
</feature>
<reference evidence="2" key="1">
    <citation type="submission" date="2020-12" db="EMBL/GenBank/DDBJ databases">
        <authorList>
            <person name="Iha C."/>
        </authorList>
    </citation>
    <scope>NUCLEOTIDE SEQUENCE</scope>
</reference>
<feature type="region of interest" description="Disordered" evidence="1">
    <location>
        <begin position="215"/>
        <end position="237"/>
    </location>
</feature>
<feature type="compositionally biased region" description="Gly residues" evidence="1">
    <location>
        <begin position="951"/>
        <end position="960"/>
    </location>
</feature>
<dbReference type="Proteomes" id="UP000708148">
    <property type="component" value="Unassembled WGS sequence"/>
</dbReference>
<feature type="compositionally biased region" description="Polar residues" evidence="1">
    <location>
        <begin position="687"/>
        <end position="697"/>
    </location>
</feature>
<dbReference type="EMBL" id="CAJHUC010000453">
    <property type="protein sequence ID" value="CAD7696274.1"/>
    <property type="molecule type" value="Genomic_DNA"/>
</dbReference>
<feature type="compositionally biased region" description="Polar residues" evidence="1">
    <location>
        <begin position="610"/>
        <end position="621"/>
    </location>
</feature>
<feature type="compositionally biased region" description="Polar residues" evidence="1">
    <location>
        <begin position="719"/>
        <end position="731"/>
    </location>
</feature>
<feature type="region of interest" description="Disordered" evidence="1">
    <location>
        <begin position="831"/>
        <end position="967"/>
    </location>
</feature>
<feature type="region of interest" description="Disordered" evidence="1">
    <location>
        <begin position="138"/>
        <end position="157"/>
    </location>
</feature>
<name>A0A8S1IMJ0_9CHLO</name>
<comment type="caution">
    <text evidence="2">The sequence shown here is derived from an EMBL/GenBank/DDBJ whole genome shotgun (WGS) entry which is preliminary data.</text>
</comment>
<feature type="compositionally biased region" description="Basic and acidic residues" evidence="1">
    <location>
        <begin position="873"/>
        <end position="888"/>
    </location>
</feature>
<accession>A0A8S1IMJ0</accession>
<feature type="region of interest" description="Disordered" evidence="1">
    <location>
        <begin position="657"/>
        <end position="770"/>
    </location>
</feature>
<feature type="region of interest" description="Disordered" evidence="1">
    <location>
        <begin position="610"/>
        <end position="642"/>
    </location>
</feature>
<feature type="region of interest" description="Disordered" evidence="1">
    <location>
        <begin position="439"/>
        <end position="470"/>
    </location>
</feature>
<gene>
    <name evidence="2" type="ORF">OSTQU699_LOCUS1635</name>
</gene>
<evidence type="ECO:0000256" key="1">
    <source>
        <dbReference type="SAM" id="MobiDB-lite"/>
    </source>
</evidence>
<feature type="compositionally biased region" description="Basic and acidic residues" evidence="1">
    <location>
        <begin position="837"/>
        <end position="852"/>
    </location>
</feature>
<sequence>MSVDPVSVLSDPSLLAGLAKEYASLKASKASVDYVQWVRGKLVEATGQAQGSHSGEDHPVETRDCGQQVELEMESHNTPVYRPSDYCGDLLGDRWQCPVGEEALQTSGQEANIGEELTGFTPVFFTHPVEEQIPVSGSTTTLATQRGSSGGFSSKLLAPKLGQSKGAEDDGLFARALPQANTSFARQPEAYVDCSRGVDLPRDGWGRPLSLQERPEWVSPASPRVKSHSANGAPMNITDTDTAQRLAAAKALARLRMETALPDALYEGDHSADGSGGPKCRHPPEMAAAMRGCDICSAYSGGGMVRDLAAKTLSLEEVVQWQSQQISDQARALSRLASKLGSQGEEVPAVGCGEVRLCLNAQNVGDGRAVADTASKSQRTCEVKTAGGMFAPSLHPGHRHEGGASSLDAVPVEAVSFRDQCPIPDKSCNNQILAEGAEDGGLTRQQSGCTSDSFRKPAEPKNAQEEGTDIQLQDTHVQLKTRDVDRHTSEPTAGQQDGAATLTADSLRSLQENRAVELGTGLLSARTGIIPLKYGPGPSSELWHLLKMASSGGVLGQTVVKDALRAALKNWVRGCRKAGGLDGEAIVRLGEVFAVLGGHLAHTQLSCSPNDSGALPQQSGNCVGKPSDHSIHRQPQGLKSTTPLVVARGQQTVFEWDMHEHQPSGTASPKKRQRRQRGLPPWDDSTIIDNRITQSRNAPRGATWRGKVPGHLDKGRRTIGSSTNHKNSTRLASIPFSRRSLNRRGRLEGTGNQGRQQPIADPRARGDGEAPFDFLGRWLVGMEKQMGDWMKMMEAKMQLGGGGMFSRSWGGMSGGGGGVVESDGVLGIGSSDCGNGEETRPHSIRDGSRVDDMSMLDSADGQDTAEMQVYPSRLRDARRNRMSHDRPQGKPGSGKDSCRGTSGLERQKYVASSPLRHDARGTTLKTHSAVGPSMGPSSQHFQSGDRLPSTGGVGQMGDGDGALQHSPKEGSVMHVLHNRAGGWTRHSDGSPLEAVAAYEDLVERVVRGRDEYVSMQQEADRLHGGIKLSKVQVAETVADLILDDLLDGHAHELHELCGNVCEGLFDGEFRAPK</sequence>
<dbReference type="AlphaFoldDB" id="A0A8S1IMJ0"/>
<organism evidence="2 3">
    <name type="scientific">Ostreobium quekettii</name>
    <dbReference type="NCBI Taxonomy" id="121088"/>
    <lineage>
        <taxon>Eukaryota</taxon>
        <taxon>Viridiplantae</taxon>
        <taxon>Chlorophyta</taxon>
        <taxon>core chlorophytes</taxon>
        <taxon>Ulvophyceae</taxon>
        <taxon>TCBD clade</taxon>
        <taxon>Bryopsidales</taxon>
        <taxon>Ostreobineae</taxon>
        <taxon>Ostreobiaceae</taxon>
        <taxon>Ostreobium</taxon>
    </lineage>
</organism>
<feature type="compositionally biased region" description="Polar residues" evidence="1">
    <location>
        <begin position="138"/>
        <end position="147"/>
    </location>
</feature>
<evidence type="ECO:0000313" key="3">
    <source>
        <dbReference type="Proteomes" id="UP000708148"/>
    </source>
</evidence>
<keyword evidence="3" id="KW-1185">Reference proteome</keyword>
<evidence type="ECO:0000313" key="2">
    <source>
        <dbReference type="EMBL" id="CAD7696274.1"/>
    </source>
</evidence>